<sequence>MSEPSDLDATLEEMKTKASQVKSALGRVRGTGTAGNGTVTAIVDSAGHLRDLELTRDALRWGDRLASLILQATAAAEKDAAAKAEQAMHPLIHDERVEAGIKTIRETFGQAEPRTKPPRPMTEEEIQAADDAYFERMNRQGWNR</sequence>
<evidence type="ECO:0000313" key="3">
    <source>
        <dbReference type="Proteomes" id="UP000702209"/>
    </source>
</evidence>
<evidence type="ECO:0000256" key="1">
    <source>
        <dbReference type="SAM" id="MobiDB-lite"/>
    </source>
</evidence>
<protein>
    <submittedName>
        <fullName evidence="2">YbaB/EbfC family nucleoid-associated protein</fullName>
    </submittedName>
</protein>
<dbReference type="Gene3D" id="3.30.1310.10">
    <property type="entry name" value="Nucleoid-associated protein YbaB-like domain"/>
    <property type="match status" value="1"/>
</dbReference>
<keyword evidence="3" id="KW-1185">Reference proteome</keyword>
<reference evidence="2 3" key="1">
    <citation type="submission" date="2020-10" db="EMBL/GenBank/DDBJ databases">
        <title>Identification of Nocardia species via Next-generation sequencing and recognition of intraspecies genetic diversity.</title>
        <authorList>
            <person name="Li P."/>
            <person name="Li P."/>
            <person name="Lu B."/>
        </authorList>
    </citation>
    <scope>NUCLEOTIDE SEQUENCE [LARGE SCALE GENOMIC DNA]</scope>
    <source>
        <strain evidence="2 3">BJ06-0157</strain>
    </source>
</reference>
<dbReference type="SUPFAM" id="SSF82607">
    <property type="entry name" value="YbaB-like"/>
    <property type="match status" value="1"/>
</dbReference>
<dbReference type="InterPro" id="IPR004401">
    <property type="entry name" value="YbaB/EbfC"/>
</dbReference>
<dbReference type="RefSeq" id="WP_195134169.1">
    <property type="nucleotide sequence ID" value="NZ_JADLQX010000097.1"/>
</dbReference>
<evidence type="ECO:0000313" key="2">
    <source>
        <dbReference type="EMBL" id="MBF6302992.1"/>
    </source>
</evidence>
<dbReference type="InterPro" id="IPR036894">
    <property type="entry name" value="YbaB-like_sf"/>
</dbReference>
<comment type="caution">
    <text evidence="2">The sequence shown here is derived from an EMBL/GenBank/DDBJ whole genome shotgun (WGS) entry which is preliminary data.</text>
</comment>
<feature type="compositionally biased region" description="Acidic residues" evidence="1">
    <location>
        <begin position="1"/>
        <end position="11"/>
    </location>
</feature>
<dbReference type="Proteomes" id="UP000702209">
    <property type="component" value="Unassembled WGS sequence"/>
</dbReference>
<organism evidence="2 3">
    <name type="scientific">Nocardia amamiensis</name>
    <dbReference type="NCBI Taxonomy" id="404578"/>
    <lineage>
        <taxon>Bacteria</taxon>
        <taxon>Bacillati</taxon>
        <taxon>Actinomycetota</taxon>
        <taxon>Actinomycetes</taxon>
        <taxon>Mycobacteriales</taxon>
        <taxon>Nocardiaceae</taxon>
        <taxon>Nocardia</taxon>
    </lineage>
</organism>
<dbReference type="Pfam" id="PF02575">
    <property type="entry name" value="YbaB_DNA_bd"/>
    <property type="match status" value="1"/>
</dbReference>
<accession>A0ABS0D2C5</accession>
<name>A0ABS0D2C5_9NOCA</name>
<gene>
    <name evidence="2" type="ORF">IU459_36625</name>
</gene>
<proteinExistence type="predicted"/>
<dbReference type="EMBL" id="JADLQX010000097">
    <property type="protein sequence ID" value="MBF6302992.1"/>
    <property type="molecule type" value="Genomic_DNA"/>
</dbReference>
<feature type="region of interest" description="Disordered" evidence="1">
    <location>
        <begin position="1"/>
        <end position="23"/>
    </location>
</feature>